<organism evidence="2 3">
    <name type="scientific">Streptomyces asoensis</name>
    <dbReference type="NCBI Taxonomy" id="249586"/>
    <lineage>
        <taxon>Bacteria</taxon>
        <taxon>Bacillati</taxon>
        <taxon>Actinomycetota</taxon>
        <taxon>Actinomycetes</taxon>
        <taxon>Kitasatosporales</taxon>
        <taxon>Streptomycetaceae</taxon>
        <taxon>Streptomyces</taxon>
    </lineage>
</organism>
<dbReference type="RefSeq" id="WP_171400833.1">
    <property type="nucleotide sequence ID" value="NZ_CP049838.1"/>
</dbReference>
<dbReference type="InterPro" id="IPR038020">
    <property type="entry name" value="MbtH-like_sf"/>
</dbReference>
<dbReference type="Proteomes" id="UP000502665">
    <property type="component" value="Chromosome"/>
</dbReference>
<name>A0A6M4XBM2_9ACTN</name>
<dbReference type="PANTHER" id="PTHR38444:SF1">
    <property type="entry name" value="ENTEROBACTIN BIOSYNTHESIS PROTEIN YBDZ"/>
    <property type="match status" value="1"/>
</dbReference>
<dbReference type="Pfam" id="PF03621">
    <property type="entry name" value="MbtH"/>
    <property type="match status" value="1"/>
</dbReference>
<feature type="domain" description="MbtH-like" evidence="1">
    <location>
        <begin position="9"/>
        <end position="59"/>
    </location>
</feature>
<dbReference type="EMBL" id="CP049838">
    <property type="protein sequence ID" value="QJT05513.1"/>
    <property type="molecule type" value="Genomic_DNA"/>
</dbReference>
<dbReference type="Gene3D" id="3.90.820.10">
    <property type="entry name" value="Structural Genomics, Unknown Function 30-nov-00 1gh9 Mol_id"/>
    <property type="match status" value="1"/>
</dbReference>
<sequence length="83" mass="9351">MTEEHGVSPVFEDDDADYLVLRNAERQYSLWPEYLAVPGGWQVVSGPAARTDCLLHVEQNWRDLRPASLNATGDRTQQNGIHS</sequence>
<dbReference type="GO" id="GO:0005829">
    <property type="term" value="C:cytosol"/>
    <property type="evidence" value="ECO:0007669"/>
    <property type="project" value="TreeGrafter"/>
</dbReference>
<proteinExistence type="predicted"/>
<dbReference type="InterPro" id="IPR037407">
    <property type="entry name" value="MLP_fam"/>
</dbReference>
<gene>
    <name evidence="2" type="ORF">G9272_38665</name>
</gene>
<dbReference type="SUPFAM" id="SSF160582">
    <property type="entry name" value="MbtH-like"/>
    <property type="match status" value="1"/>
</dbReference>
<dbReference type="InterPro" id="IPR005153">
    <property type="entry name" value="MbtH-like_dom"/>
</dbReference>
<dbReference type="GO" id="GO:0019290">
    <property type="term" value="P:siderophore biosynthetic process"/>
    <property type="evidence" value="ECO:0007669"/>
    <property type="project" value="TreeGrafter"/>
</dbReference>
<dbReference type="AlphaFoldDB" id="A0A6M4XBM2"/>
<dbReference type="PANTHER" id="PTHR38444">
    <property type="entry name" value="ENTEROBACTIN BIOSYNTHESIS PROTEIN YBDZ"/>
    <property type="match status" value="1"/>
</dbReference>
<evidence type="ECO:0000259" key="1">
    <source>
        <dbReference type="SMART" id="SM00923"/>
    </source>
</evidence>
<dbReference type="SMART" id="SM00923">
    <property type="entry name" value="MbtH"/>
    <property type="match status" value="1"/>
</dbReference>
<evidence type="ECO:0000313" key="2">
    <source>
        <dbReference type="EMBL" id="QJT05513.1"/>
    </source>
</evidence>
<protein>
    <submittedName>
        <fullName evidence="2">MbtH family NRPS accessory protein</fullName>
    </submittedName>
</protein>
<reference evidence="2" key="1">
    <citation type="submission" date="2020-03" db="EMBL/GenBank/DDBJ databases">
        <title>Molecular networking-based the target discovery of potent antiproliferative macrolactams: 5/6/7/16 polycyclic ansamycins and glycosylated trienomycin from Streptomyces cacaoi subsp. asoensis.</title>
        <authorList>
            <person name="Liu L.-L."/>
        </authorList>
    </citation>
    <scope>NUCLEOTIDE SEQUENCE [LARGE SCALE GENOMIC DNA]</scope>
    <source>
        <strain evidence="2">H2S5</strain>
    </source>
</reference>
<keyword evidence="3" id="KW-1185">Reference proteome</keyword>
<evidence type="ECO:0000313" key="3">
    <source>
        <dbReference type="Proteomes" id="UP000502665"/>
    </source>
</evidence>
<accession>A0A6M4XBM2</accession>